<keyword evidence="1 7" id="KW-0812">Transmembrane</keyword>
<dbReference type="EMBL" id="LR786189">
    <property type="protein sequence ID" value="CAB3258740.1"/>
    <property type="molecule type" value="mRNA"/>
</dbReference>
<dbReference type="Pfam" id="PF23087">
    <property type="entry name" value="MRH_ELAPOR1_9th"/>
    <property type="match status" value="1"/>
</dbReference>
<feature type="signal peptide" evidence="8">
    <location>
        <begin position="1"/>
        <end position="23"/>
    </location>
</feature>
<feature type="transmembrane region" description="Helical" evidence="7">
    <location>
        <begin position="872"/>
        <end position="896"/>
    </location>
</feature>
<evidence type="ECO:0000256" key="5">
    <source>
        <dbReference type="ARBA" id="ARBA00023157"/>
    </source>
</evidence>
<dbReference type="Pfam" id="PF23032">
    <property type="entry name" value="GBD_ELAPOR1-like_3rd"/>
    <property type="match status" value="1"/>
</dbReference>
<organism evidence="10">
    <name type="scientific">Phallusia mammillata</name>
    <dbReference type="NCBI Taxonomy" id="59560"/>
    <lineage>
        <taxon>Eukaryota</taxon>
        <taxon>Metazoa</taxon>
        <taxon>Chordata</taxon>
        <taxon>Tunicata</taxon>
        <taxon>Ascidiacea</taxon>
        <taxon>Phlebobranchia</taxon>
        <taxon>Ascidiidae</taxon>
        <taxon>Phallusia</taxon>
    </lineage>
</organism>
<proteinExistence type="evidence at transcript level"/>
<keyword evidence="4 7" id="KW-0472">Membrane</keyword>
<dbReference type="GO" id="GO:0016020">
    <property type="term" value="C:membrane"/>
    <property type="evidence" value="ECO:0007669"/>
    <property type="project" value="TreeGrafter"/>
</dbReference>
<dbReference type="Pfam" id="PF23089">
    <property type="entry name" value="ELAPOR1_C"/>
    <property type="match status" value="1"/>
</dbReference>
<evidence type="ECO:0000256" key="2">
    <source>
        <dbReference type="ARBA" id="ARBA00022729"/>
    </source>
</evidence>
<comment type="subcellular location">
    <subcellularLocation>
        <location evidence="6">Endomembrane system</location>
        <topology evidence="6">Single-pass type I membrane protein</topology>
    </subcellularLocation>
</comment>
<dbReference type="InterPro" id="IPR056609">
    <property type="entry name" value="Elapor1-like_3rd"/>
</dbReference>
<evidence type="ECO:0000259" key="9">
    <source>
        <dbReference type="PROSITE" id="PS51914"/>
    </source>
</evidence>
<dbReference type="SMART" id="SM01411">
    <property type="entry name" value="Ephrin_rec_like"/>
    <property type="match status" value="4"/>
</dbReference>
<evidence type="ECO:0000256" key="6">
    <source>
        <dbReference type="ARBA" id="ARBA00046288"/>
    </source>
</evidence>
<evidence type="ECO:0000256" key="3">
    <source>
        <dbReference type="ARBA" id="ARBA00022989"/>
    </source>
</evidence>
<dbReference type="Pfam" id="PF23091">
    <property type="entry name" value="TNFR_ELAPOR1_6th"/>
    <property type="match status" value="1"/>
</dbReference>
<dbReference type="InterPro" id="IPR056610">
    <property type="entry name" value="Elapor1/2_TNFR-like"/>
</dbReference>
<evidence type="ECO:0000313" key="10">
    <source>
        <dbReference type="EMBL" id="CAB3258740.1"/>
    </source>
</evidence>
<dbReference type="PANTHER" id="PTHR22727:SF15">
    <property type="entry name" value="MRH DOMAIN-CONTAINING PROTEIN"/>
    <property type="match status" value="1"/>
</dbReference>
<dbReference type="InterPro" id="IPR056608">
    <property type="entry name" value="Elapor1/2_GBD"/>
</dbReference>
<dbReference type="InterPro" id="IPR039181">
    <property type="entry name" value="Elapor1/2"/>
</dbReference>
<dbReference type="AlphaFoldDB" id="A0A6F9DFS5"/>
<dbReference type="InterPro" id="IPR056606">
    <property type="entry name" value="Elapor1/2_C"/>
</dbReference>
<dbReference type="PROSITE" id="PS51914">
    <property type="entry name" value="MRH"/>
    <property type="match status" value="1"/>
</dbReference>
<feature type="chain" id="PRO_5026031412" evidence="8">
    <location>
        <begin position="24"/>
        <end position="973"/>
    </location>
</feature>
<dbReference type="SUPFAM" id="SSF57184">
    <property type="entry name" value="Growth factor receptor domain"/>
    <property type="match status" value="1"/>
</dbReference>
<dbReference type="InterPro" id="IPR044865">
    <property type="entry name" value="MRH_dom"/>
</dbReference>
<dbReference type="InterPro" id="IPR009030">
    <property type="entry name" value="Growth_fac_rcpt_cys_sf"/>
</dbReference>
<dbReference type="InterPro" id="IPR056607">
    <property type="entry name" value="Elapor1/2_MRH"/>
</dbReference>
<sequence length="973" mass="109017">MLISCRNLAGLWLLINVIGSGYSQLPACAPEDLKYTFTECDDNGNRWWVQVPIKPQSCELASPEAPQHGMKCGFSCKSGHFLNLQSQQCEACPPGTYSLGSGVRFDVWNTMPEGFERYAESVTFSQYGYMTKVNNCTRSVWKTTGQYLVSNDDDCTSSLSYAVNLKQDGFVNFKYQHSDSDMMFHFYIQNGQCQTSHDKKKNTFLNITGTEWKSWKVMLSAGQNVLYWKTTGILVGEKRSINPVKIKDIEISGVSYTTKCHECRPGFFAPSNASHWCDLCPSNTMSLGGATSCTPCDVSTEYAAQGASECLNRPPCMEKDYFATHSKCSKNKTTKILYKWVEPKVCLDSLETSVKLPDSNHEKPCAPCNPGFSYTAKGCVACQKNSYSNGSSECKSCPANTAPHYGFWYSWWDSLPSNMKTSCISFDNRQCNVKKGWIPVGDQVRTVSSKSDDAYLILVLHLNGFFESYSENIVGKVTFIFSLDCLGECQFYFMKDNTIDGTTVVESWRGKQERKTYTYVNKYHKGPMSFTWAFQRSKLGTDDMASLFVVNVTNALGGSADTCQSCVGQARNEKCIPCPMGSYADITTRQCLECPTNTRLNIDRTGCVTCGKNTQSREDKEKCLNNCTYISTHNNRKYDFMNLSSTFLVETKPSFTNTGRKYNHVYQLNICMNEGVGFAKCVDNVTMTTREGSTSTVQGMICRSTATNMIDQQGKHVTVHSQPTIVADSLVEVYQVDNETSLSSPFENEDDAVIKDVVYHMRHYESDSKECTDGRHSYVYLRCDPLKNLPAGQIEMPQNCPDGTCDGCNFHFLWKSFDACPLCTENDYEAVVGSCIQGEQVTKYHWKFYPKNCKNGVSLPAQSSVPCRDFTIYIEVGSFLCVLLLLILIATTCQFWKKSKKLEYKYHRLVINSKGGNNDGELPAADSCALSDSDSDYDGQSDEVIFQKKKSRILGKKNANYESVHLQPMTSGV</sequence>
<dbReference type="GO" id="GO:0012505">
    <property type="term" value="C:endomembrane system"/>
    <property type="evidence" value="ECO:0007669"/>
    <property type="project" value="UniProtKB-SubCell"/>
</dbReference>
<keyword evidence="2 8" id="KW-0732">Signal</keyword>
<keyword evidence="3 7" id="KW-1133">Transmembrane helix</keyword>
<reference evidence="10" key="1">
    <citation type="submission" date="2020-04" db="EMBL/GenBank/DDBJ databases">
        <authorList>
            <person name="Neveu A P."/>
        </authorList>
    </citation>
    <scope>NUCLEOTIDE SEQUENCE</scope>
    <source>
        <tissue evidence="10">Whole embryo</tissue>
    </source>
</reference>
<protein>
    <submittedName>
        <fullName evidence="10">UPF0577 protein KIAA1324-like</fullName>
    </submittedName>
</protein>
<keyword evidence="5" id="KW-1015">Disulfide bond</keyword>
<evidence type="ECO:0000256" key="4">
    <source>
        <dbReference type="ARBA" id="ARBA00023136"/>
    </source>
</evidence>
<evidence type="ECO:0000256" key="7">
    <source>
        <dbReference type="SAM" id="Phobius"/>
    </source>
</evidence>
<feature type="domain" description="MRH" evidence="9">
    <location>
        <begin position="625"/>
        <end position="822"/>
    </location>
</feature>
<name>A0A6F9DFS5_9ASCI</name>
<gene>
    <name evidence="10" type="primary">Kiaa1324</name>
</gene>
<accession>A0A6F9DFS5</accession>
<evidence type="ECO:0000256" key="1">
    <source>
        <dbReference type="ARBA" id="ARBA00022692"/>
    </source>
</evidence>
<dbReference type="Pfam" id="PF23031">
    <property type="entry name" value="GBD_ELAPOR1"/>
    <property type="match status" value="1"/>
</dbReference>
<dbReference type="PANTHER" id="PTHR22727">
    <property type="entry name" value="PROTEIN CBG13728"/>
    <property type="match status" value="1"/>
</dbReference>
<evidence type="ECO:0000256" key="8">
    <source>
        <dbReference type="SAM" id="SignalP"/>
    </source>
</evidence>